<sequence>MEVILVISLVLLLVLGAIFVIPKSNNNGKGKEIQSPNGGMVYDVTSYVEEHPGGDEILNNAGATSKGNYALILPVNEFPFFLVYSNGIVQWFPVFEYWSCIFVIIETIYAQRHTPINPYP</sequence>
<accession>Q0J2J1</accession>
<keyword evidence="1" id="KW-0349">Heme</keyword>
<evidence type="ECO:0000313" key="7">
    <source>
        <dbReference type="Proteomes" id="UP000000763"/>
    </source>
</evidence>
<evidence type="ECO:0000256" key="1">
    <source>
        <dbReference type="ARBA" id="ARBA00022617"/>
    </source>
</evidence>
<reference evidence="7" key="2">
    <citation type="journal article" date="2008" name="Nucleic Acids Res.">
        <title>The rice annotation project database (RAP-DB): 2008 update.</title>
        <authorList>
            <consortium name="The rice annotation project (RAP)"/>
        </authorList>
    </citation>
    <scope>GENOME REANNOTATION</scope>
    <source>
        <strain evidence="7">cv. Nipponbare</strain>
    </source>
</reference>
<dbReference type="Pfam" id="PF00173">
    <property type="entry name" value="Cyt-b5"/>
    <property type="match status" value="1"/>
</dbReference>
<dbReference type="EMBL" id="AP008215">
    <property type="protein sequence ID" value="BAF24824.1"/>
    <property type="molecule type" value="Genomic_DNA"/>
</dbReference>
<keyword evidence="2" id="KW-0479">Metal-binding</keyword>
<dbReference type="InterPro" id="IPR018506">
    <property type="entry name" value="Cyt_B5_heme-BS"/>
</dbReference>
<dbReference type="SUPFAM" id="SSF55856">
    <property type="entry name" value="Cytochrome b5-like heme/steroid binding domain"/>
    <property type="match status" value="1"/>
</dbReference>
<organism evidence="6 7">
    <name type="scientific">Oryza sativa subsp. japonica</name>
    <name type="common">Rice</name>
    <dbReference type="NCBI Taxonomy" id="39947"/>
    <lineage>
        <taxon>Eukaryota</taxon>
        <taxon>Viridiplantae</taxon>
        <taxon>Streptophyta</taxon>
        <taxon>Embryophyta</taxon>
        <taxon>Tracheophyta</taxon>
        <taxon>Spermatophyta</taxon>
        <taxon>Magnoliopsida</taxon>
        <taxon>Liliopsida</taxon>
        <taxon>Poales</taxon>
        <taxon>Poaceae</taxon>
        <taxon>BOP clade</taxon>
        <taxon>Oryzoideae</taxon>
        <taxon>Oryzeae</taxon>
        <taxon>Oryzinae</taxon>
        <taxon>Oryza</taxon>
        <taxon>Oryza sativa</taxon>
    </lineage>
</organism>
<evidence type="ECO:0000313" key="6">
    <source>
        <dbReference type="EMBL" id="BAF24824.1"/>
    </source>
</evidence>
<evidence type="ECO:0000256" key="4">
    <source>
        <dbReference type="SAM" id="SignalP"/>
    </source>
</evidence>
<dbReference type="Proteomes" id="UP000000763">
    <property type="component" value="Chromosome 9"/>
</dbReference>
<evidence type="ECO:0000256" key="3">
    <source>
        <dbReference type="ARBA" id="ARBA00023004"/>
    </source>
</evidence>
<keyword evidence="4" id="KW-0732">Signal</keyword>
<evidence type="ECO:0000256" key="2">
    <source>
        <dbReference type="ARBA" id="ARBA00022723"/>
    </source>
</evidence>
<gene>
    <name evidence="6" type="ordered locus">Os09g0334600</name>
</gene>
<proteinExistence type="predicted"/>
<protein>
    <submittedName>
        <fullName evidence="6">Os09g0334600 protein</fullName>
    </submittedName>
</protein>
<feature type="signal peptide" evidence="4">
    <location>
        <begin position="1"/>
        <end position="16"/>
    </location>
</feature>
<reference evidence="6 7" key="1">
    <citation type="journal article" date="2005" name="Nature">
        <title>The map-based sequence of the rice genome.</title>
        <authorList>
            <consortium name="International rice genome sequencing project (IRGSP)"/>
            <person name="Matsumoto T."/>
            <person name="Wu J."/>
            <person name="Kanamori H."/>
            <person name="Katayose Y."/>
            <person name="Fujisawa M."/>
            <person name="Namiki N."/>
            <person name="Mizuno H."/>
            <person name="Yamamoto K."/>
            <person name="Antonio B.A."/>
            <person name="Baba T."/>
            <person name="Sakata K."/>
            <person name="Nagamura Y."/>
            <person name="Aoki H."/>
            <person name="Arikawa K."/>
            <person name="Arita K."/>
            <person name="Bito T."/>
            <person name="Chiden Y."/>
            <person name="Fujitsuka N."/>
            <person name="Fukunaka R."/>
            <person name="Hamada M."/>
            <person name="Harada C."/>
            <person name="Hayashi A."/>
            <person name="Hijishita S."/>
            <person name="Honda M."/>
            <person name="Hosokawa S."/>
            <person name="Ichikawa Y."/>
            <person name="Idonuma A."/>
            <person name="Iijima M."/>
            <person name="Ikeda M."/>
            <person name="Ikeno M."/>
            <person name="Ito K."/>
            <person name="Ito S."/>
            <person name="Ito T."/>
            <person name="Ito Y."/>
            <person name="Ito Y."/>
            <person name="Iwabuchi A."/>
            <person name="Kamiya K."/>
            <person name="Karasawa W."/>
            <person name="Kurita K."/>
            <person name="Katagiri S."/>
            <person name="Kikuta A."/>
            <person name="Kobayashi H."/>
            <person name="Kobayashi N."/>
            <person name="Machita K."/>
            <person name="Maehara T."/>
            <person name="Masukawa M."/>
            <person name="Mizubayashi T."/>
            <person name="Mukai Y."/>
            <person name="Nagasaki H."/>
            <person name="Nagata Y."/>
            <person name="Naito S."/>
            <person name="Nakashima M."/>
            <person name="Nakama Y."/>
            <person name="Nakamichi Y."/>
            <person name="Nakamura M."/>
            <person name="Meguro A."/>
            <person name="Negishi M."/>
            <person name="Ohta I."/>
            <person name="Ohta T."/>
            <person name="Okamoto M."/>
            <person name="Ono N."/>
            <person name="Saji S."/>
            <person name="Sakaguchi M."/>
            <person name="Sakai K."/>
            <person name="Shibata M."/>
            <person name="Shimokawa T."/>
            <person name="Song J."/>
            <person name="Takazaki Y."/>
            <person name="Terasawa K."/>
            <person name="Tsugane M."/>
            <person name="Tsuji K."/>
            <person name="Ueda S."/>
            <person name="Waki K."/>
            <person name="Yamagata H."/>
            <person name="Yamamoto M."/>
            <person name="Yamamoto S."/>
            <person name="Yamane H."/>
            <person name="Yoshiki S."/>
            <person name="Yoshihara R."/>
            <person name="Yukawa K."/>
            <person name="Zhong H."/>
            <person name="Yano M."/>
            <person name="Yuan Q."/>
            <person name="Ouyang S."/>
            <person name="Liu J."/>
            <person name="Jones K.M."/>
            <person name="Gansberger K."/>
            <person name="Moffat K."/>
            <person name="Hill J."/>
            <person name="Bera J."/>
            <person name="Fadrosh D."/>
            <person name="Jin S."/>
            <person name="Johri S."/>
            <person name="Kim M."/>
            <person name="Overton L."/>
            <person name="Reardon M."/>
            <person name="Tsitrin T."/>
            <person name="Vuong H."/>
            <person name="Weaver B."/>
            <person name="Ciecko A."/>
            <person name="Tallon L."/>
            <person name="Jackson J."/>
            <person name="Pai G."/>
            <person name="Aken S.V."/>
            <person name="Utterback T."/>
            <person name="Reidmuller S."/>
            <person name="Feldblyum T."/>
            <person name="Hsiao J."/>
            <person name="Zismann V."/>
            <person name="Iobst S."/>
            <person name="de Vazeille A.R."/>
            <person name="Buell C.R."/>
            <person name="Ying K."/>
            <person name="Li Y."/>
            <person name="Lu T."/>
            <person name="Huang Y."/>
            <person name="Zhao Q."/>
            <person name="Feng Q."/>
            <person name="Zhang L."/>
            <person name="Zhu J."/>
            <person name="Weng Q."/>
            <person name="Mu J."/>
            <person name="Lu Y."/>
            <person name="Fan D."/>
            <person name="Liu Y."/>
            <person name="Guan J."/>
            <person name="Zhang Y."/>
            <person name="Yu S."/>
            <person name="Liu X."/>
            <person name="Zhang Y."/>
            <person name="Hong G."/>
            <person name="Han B."/>
            <person name="Choisne N."/>
            <person name="Demange N."/>
            <person name="Orjeda G."/>
            <person name="Samain S."/>
            <person name="Cattolico L."/>
            <person name="Pelletier E."/>
            <person name="Couloux A."/>
            <person name="Segurens B."/>
            <person name="Wincker P."/>
            <person name="D'Hont A."/>
            <person name="Scarpelli C."/>
            <person name="Weissenbach J."/>
            <person name="Salanoubat M."/>
            <person name="Quetier F."/>
            <person name="Yu Y."/>
            <person name="Kim H.R."/>
            <person name="Rambo T."/>
            <person name="Currie J."/>
            <person name="Collura K."/>
            <person name="Luo M."/>
            <person name="Yang T."/>
            <person name="Ammiraju J.S.S."/>
            <person name="Engler F."/>
            <person name="Soderlund C."/>
            <person name="Wing R.A."/>
            <person name="Palmer L.E."/>
            <person name="de la Bastide M."/>
            <person name="Spiegel L."/>
            <person name="Nascimento L."/>
            <person name="Zutavern T."/>
            <person name="O'Shaughnessy A."/>
            <person name="Dike S."/>
            <person name="Dedhia N."/>
            <person name="Preston R."/>
            <person name="Balija V."/>
            <person name="McCombie W.R."/>
            <person name="Chow T."/>
            <person name="Chen H."/>
            <person name="Chung M."/>
            <person name="Chen C."/>
            <person name="Shaw J."/>
            <person name="Wu H."/>
            <person name="Hsiao K."/>
            <person name="Chao Y."/>
            <person name="Chu M."/>
            <person name="Cheng C."/>
            <person name="Hour A."/>
            <person name="Lee P."/>
            <person name="Lin S."/>
            <person name="Lin Y."/>
            <person name="Liou J."/>
            <person name="Liu S."/>
            <person name="Hsing Y."/>
            <person name="Raghuvanshi S."/>
            <person name="Mohanty A."/>
            <person name="Bharti A.K."/>
            <person name="Gaur A."/>
            <person name="Gupta V."/>
            <person name="Kumar D."/>
            <person name="Ravi V."/>
            <person name="Vij S."/>
            <person name="Kapur A."/>
            <person name="Khurana P."/>
            <person name="Khurana P."/>
            <person name="Khurana J.P."/>
            <person name="Tyagi A.K."/>
            <person name="Gaikwad K."/>
            <person name="Singh A."/>
            <person name="Dalal V."/>
            <person name="Srivastava S."/>
            <person name="Dixit A."/>
            <person name="Pal A.K."/>
            <person name="Ghazi I.A."/>
            <person name="Yadav M."/>
            <person name="Pandit A."/>
            <person name="Bhargava A."/>
            <person name="Sureshbabu K."/>
            <person name="Batra K."/>
            <person name="Sharma T.R."/>
            <person name="Mohapatra T."/>
            <person name="Singh N.K."/>
            <person name="Messing J."/>
            <person name="Nelson A.B."/>
            <person name="Fuks G."/>
            <person name="Kavchok S."/>
            <person name="Keizer G."/>
            <person name="Linton E."/>
            <person name="Llaca V."/>
            <person name="Song R."/>
            <person name="Tanyolac B."/>
            <person name="Young S."/>
            <person name="Ho-Il K."/>
            <person name="Hahn J.H."/>
            <person name="Sangsakoo G."/>
            <person name="Vanavichit A."/>
            <person name="de Mattos Luiz.A.T."/>
            <person name="Zimmer P.D."/>
            <person name="Malone G."/>
            <person name="Dellagostin O."/>
            <person name="de Oliveira A.C."/>
            <person name="Bevan M."/>
            <person name="Bancroft I."/>
            <person name="Minx P."/>
            <person name="Cordum H."/>
            <person name="Wilson R."/>
            <person name="Cheng Z."/>
            <person name="Jin W."/>
            <person name="Jiang J."/>
            <person name="Leong S.A."/>
            <person name="Iwama H."/>
            <person name="Gojobori T."/>
            <person name="Itoh T."/>
            <person name="Niimura Y."/>
            <person name="Fujii Y."/>
            <person name="Habara T."/>
            <person name="Sakai H."/>
            <person name="Sato Y."/>
            <person name="Wilson G."/>
            <person name="Kumar K."/>
            <person name="McCouch S."/>
            <person name="Juretic N."/>
            <person name="Hoen D."/>
            <person name="Wright S."/>
            <person name="Bruskiewich R."/>
            <person name="Bureau T."/>
            <person name="Miyao A."/>
            <person name="Hirochika H."/>
            <person name="Nishikawa T."/>
            <person name="Kadowaki K."/>
            <person name="Sugiura M."/>
            <person name="Burr B."/>
            <person name="Sasaki T."/>
        </authorList>
    </citation>
    <scope>NUCLEOTIDE SEQUENCE [LARGE SCALE GENOMIC DNA]</scope>
    <source>
        <strain evidence="7">cv. Nipponbare</strain>
    </source>
</reference>
<dbReference type="InterPro" id="IPR036400">
    <property type="entry name" value="Cyt_B5-like_heme/steroid_sf"/>
</dbReference>
<dbReference type="Gene3D" id="3.10.120.10">
    <property type="entry name" value="Cytochrome b5-like heme/steroid binding domain"/>
    <property type="match status" value="1"/>
</dbReference>
<keyword evidence="3" id="KW-0408">Iron</keyword>
<dbReference type="GO" id="GO:0020037">
    <property type="term" value="F:heme binding"/>
    <property type="evidence" value="ECO:0007669"/>
    <property type="project" value="InterPro"/>
</dbReference>
<feature type="chain" id="PRO_5004174195" evidence="4">
    <location>
        <begin position="17"/>
        <end position="120"/>
    </location>
</feature>
<feature type="domain" description="Cytochrome b5 heme-binding" evidence="5">
    <location>
        <begin position="38"/>
        <end position="62"/>
    </location>
</feature>
<dbReference type="InterPro" id="IPR001199">
    <property type="entry name" value="Cyt_B5-like_heme/steroid-bd"/>
</dbReference>
<evidence type="ECO:0000259" key="5">
    <source>
        <dbReference type="Pfam" id="PF00173"/>
    </source>
</evidence>
<dbReference type="KEGG" id="dosa:Os09g0334600"/>
<dbReference type="GO" id="GO:0046872">
    <property type="term" value="F:metal ion binding"/>
    <property type="evidence" value="ECO:0007669"/>
    <property type="project" value="UniProtKB-KW"/>
</dbReference>
<name>Q0J2J1_ORYSJ</name>
<dbReference type="PROSITE" id="PS00191">
    <property type="entry name" value="CYTOCHROME_B5_1"/>
    <property type="match status" value="1"/>
</dbReference>
<dbReference type="AlphaFoldDB" id="Q0J2J1"/>